<dbReference type="PANTHER" id="PTHR43289:SF34">
    <property type="entry name" value="SERINE_THREONINE-PROTEIN KINASE YBDM-RELATED"/>
    <property type="match status" value="1"/>
</dbReference>
<keyword evidence="7" id="KW-1133">Transmembrane helix</keyword>
<evidence type="ECO:0000256" key="4">
    <source>
        <dbReference type="ARBA" id="ARBA00022840"/>
    </source>
</evidence>
<dbReference type="GO" id="GO:0004674">
    <property type="term" value="F:protein serine/threonine kinase activity"/>
    <property type="evidence" value="ECO:0007669"/>
    <property type="project" value="UniProtKB-KW"/>
</dbReference>
<dbReference type="RefSeq" id="WP_185990765.1">
    <property type="nucleotide sequence ID" value="NZ_JACCAE010000001.1"/>
</dbReference>
<keyword evidence="4 5" id="KW-0067">ATP-binding</keyword>
<comment type="caution">
    <text evidence="9">The sequence shown here is derived from an EMBL/GenBank/DDBJ whole genome shotgun (WGS) entry which is preliminary data.</text>
</comment>
<feature type="compositionally biased region" description="Polar residues" evidence="6">
    <location>
        <begin position="295"/>
        <end position="304"/>
    </location>
</feature>
<feature type="domain" description="Protein kinase" evidence="8">
    <location>
        <begin position="29"/>
        <end position="281"/>
    </location>
</feature>
<dbReference type="PROSITE" id="PS50011">
    <property type="entry name" value="PROTEIN_KINASE_DOM"/>
    <property type="match status" value="1"/>
</dbReference>
<accession>A0A852VP34</accession>
<dbReference type="SUPFAM" id="SSF56112">
    <property type="entry name" value="Protein kinase-like (PK-like)"/>
    <property type="match status" value="1"/>
</dbReference>
<dbReference type="AlphaFoldDB" id="A0A852VP34"/>
<dbReference type="PROSITE" id="PS00108">
    <property type="entry name" value="PROTEIN_KINASE_ST"/>
    <property type="match status" value="1"/>
</dbReference>
<feature type="region of interest" description="Disordered" evidence="6">
    <location>
        <begin position="295"/>
        <end position="367"/>
    </location>
</feature>
<dbReference type="Gene3D" id="1.10.510.10">
    <property type="entry name" value="Transferase(Phosphotransferase) domain 1"/>
    <property type="match status" value="1"/>
</dbReference>
<feature type="transmembrane region" description="Helical" evidence="7">
    <location>
        <begin position="480"/>
        <end position="498"/>
    </location>
</feature>
<dbReference type="InterPro" id="IPR008271">
    <property type="entry name" value="Ser/Thr_kinase_AS"/>
</dbReference>
<dbReference type="InterPro" id="IPR011009">
    <property type="entry name" value="Kinase-like_dom_sf"/>
</dbReference>
<dbReference type="PANTHER" id="PTHR43289">
    <property type="entry name" value="MITOGEN-ACTIVATED PROTEIN KINASE KINASE KINASE 20-RELATED"/>
    <property type="match status" value="1"/>
</dbReference>
<feature type="binding site" evidence="5">
    <location>
        <position position="57"/>
    </location>
    <ligand>
        <name>ATP</name>
        <dbReference type="ChEBI" id="CHEBI:30616"/>
    </ligand>
</feature>
<dbReference type="InterPro" id="IPR000719">
    <property type="entry name" value="Prot_kinase_dom"/>
</dbReference>
<dbReference type="PROSITE" id="PS00107">
    <property type="entry name" value="PROTEIN_KINASE_ATP"/>
    <property type="match status" value="1"/>
</dbReference>
<organism evidence="9 10">
    <name type="scientific">Janibacter cremeus</name>
    <dbReference type="NCBI Taxonomy" id="1285192"/>
    <lineage>
        <taxon>Bacteria</taxon>
        <taxon>Bacillati</taxon>
        <taxon>Actinomycetota</taxon>
        <taxon>Actinomycetes</taxon>
        <taxon>Micrococcales</taxon>
        <taxon>Intrasporangiaceae</taxon>
        <taxon>Janibacter</taxon>
    </lineage>
</organism>
<evidence type="ECO:0000256" key="2">
    <source>
        <dbReference type="ARBA" id="ARBA00022741"/>
    </source>
</evidence>
<feature type="transmembrane region" description="Helical" evidence="7">
    <location>
        <begin position="373"/>
        <end position="406"/>
    </location>
</feature>
<keyword evidence="1" id="KW-0808">Transferase</keyword>
<keyword evidence="3 9" id="KW-0418">Kinase</keyword>
<evidence type="ECO:0000256" key="3">
    <source>
        <dbReference type="ARBA" id="ARBA00022777"/>
    </source>
</evidence>
<dbReference type="Pfam" id="PF00069">
    <property type="entry name" value="Pkinase"/>
    <property type="match status" value="1"/>
</dbReference>
<dbReference type="Proteomes" id="UP000554054">
    <property type="component" value="Unassembled WGS sequence"/>
</dbReference>
<evidence type="ECO:0000256" key="5">
    <source>
        <dbReference type="PROSITE-ProRule" id="PRU10141"/>
    </source>
</evidence>
<reference evidence="9 10" key="1">
    <citation type="submission" date="2020-07" db="EMBL/GenBank/DDBJ databases">
        <title>Sequencing the genomes of 1000 actinobacteria strains.</title>
        <authorList>
            <person name="Klenk H.-P."/>
        </authorList>
    </citation>
    <scope>NUCLEOTIDE SEQUENCE [LARGE SCALE GENOMIC DNA]</scope>
    <source>
        <strain evidence="9 10">DSM 26154</strain>
    </source>
</reference>
<gene>
    <name evidence="9" type="ORF">BJY20_001288</name>
</gene>
<evidence type="ECO:0000256" key="7">
    <source>
        <dbReference type="SAM" id="Phobius"/>
    </source>
</evidence>
<evidence type="ECO:0000313" key="10">
    <source>
        <dbReference type="Proteomes" id="UP000554054"/>
    </source>
</evidence>
<evidence type="ECO:0000256" key="6">
    <source>
        <dbReference type="SAM" id="MobiDB-lite"/>
    </source>
</evidence>
<feature type="transmembrane region" description="Helical" evidence="7">
    <location>
        <begin position="427"/>
        <end position="460"/>
    </location>
</feature>
<name>A0A852VP34_9MICO</name>
<sequence>MTTQVLGDEPSPRERGEATVSHFETIGRYRVLQELGQGGMGIVHLALDERGRAVAVKVLRPHVAHDEDARSRLAREVDTLARVRSDRIAPVFDADLEGERPYIVTRYVPGPSLDQLVRDEGPLDPQALLSLARGLVDALRAIHGVGVIHRDLKPGNVLMLDGDPVVIDFGIAHVAEGSRMTMTGLVMGTPGYLSPELVEGGDVTAATDWWGWAATLVFAATGRPPFGRGGMEAVLARVCRGDADLRDVDPGLAPLLYACFDPDASRRPDSQEVLTGLDAWANGRPVTEVLPQRTRTLEQSSTSVMAPAAVPVQPVEPPSPWGQGDWRDPNPLPPAPAPMGAPQQAYNPWPGSAGTDPGRPGDPRISRPRRSDVLAALLAACVALFAAAPWVGLGAALVWSWLARTVDKSMTGTVRRRHVAGRRRSDGVVAALASPWHLFVAALQAVVTALLPLAVGAAGLLAAALGQSALDGLGVRLESTLPLAVGGLLALLVGWWGPGGPSLRRGSRSLARSVTGIPVVRLVVIAVLVVLAVGVLGALVAGALDISWWPGPVSPLPSPEQLPTR</sequence>
<proteinExistence type="predicted"/>
<keyword evidence="2 5" id="KW-0547">Nucleotide-binding</keyword>
<keyword evidence="7" id="KW-0812">Transmembrane</keyword>
<evidence type="ECO:0000256" key="1">
    <source>
        <dbReference type="ARBA" id="ARBA00022679"/>
    </source>
</evidence>
<feature type="transmembrane region" description="Helical" evidence="7">
    <location>
        <begin position="519"/>
        <end position="544"/>
    </location>
</feature>
<keyword evidence="9" id="KW-0723">Serine/threonine-protein kinase</keyword>
<feature type="compositionally biased region" description="Pro residues" evidence="6">
    <location>
        <begin position="330"/>
        <end position="339"/>
    </location>
</feature>
<dbReference type="EMBL" id="JACCAE010000001">
    <property type="protein sequence ID" value="NYF97896.1"/>
    <property type="molecule type" value="Genomic_DNA"/>
</dbReference>
<keyword evidence="7" id="KW-0472">Membrane</keyword>
<dbReference type="Gene3D" id="3.30.200.20">
    <property type="entry name" value="Phosphorylase Kinase, domain 1"/>
    <property type="match status" value="1"/>
</dbReference>
<dbReference type="InterPro" id="IPR017441">
    <property type="entry name" value="Protein_kinase_ATP_BS"/>
</dbReference>
<dbReference type="GO" id="GO:0005524">
    <property type="term" value="F:ATP binding"/>
    <property type="evidence" value="ECO:0007669"/>
    <property type="project" value="UniProtKB-UniRule"/>
</dbReference>
<keyword evidence="10" id="KW-1185">Reference proteome</keyword>
<dbReference type="CDD" id="cd14014">
    <property type="entry name" value="STKc_PknB_like"/>
    <property type="match status" value="1"/>
</dbReference>
<protein>
    <submittedName>
        <fullName evidence="9">Serine/threonine protein kinase</fullName>
    </submittedName>
</protein>
<evidence type="ECO:0000259" key="8">
    <source>
        <dbReference type="PROSITE" id="PS50011"/>
    </source>
</evidence>
<dbReference type="SMART" id="SM00220">
    <property type="entry name" value="S_TKc"/>
    <property type="match status" value="1"/>
</dbReference>
<evidence type="ECO:0000313" key="9">
    <source>
        <dbReference type="EMBL" id="NYF97896.1"/>
    </source>
</evidence>